<comment type="caution">
    <text evidence="1">The sequence shown here is derived from an EMBL/GenBank/DDBJ whole genome shotgun (WGS) entry which is preliminary data.</text>
</comment>
<dbReference type="EMBL" id="JASPKZ010007614">
    <property type="protein sequence ID" value="KAJ9583348.1"/>
    <property type="molecule type" value="Genomic_DNA"/>
</dbReference>
<sequence length="50" mass="5827">FFPICYYVFGNIFRGSCPRVRARERLNCGEGLPNGILVLTLEIHFPNNRR</sequence>
<reference evidence="1" key="2">
    <citation type="submission" date="2023-05" db="EMBL/GenBank/DDBJ databases">
        <authorList>
            <person name="Fouks B."/>
        </authorList>
    </citation>
    <scope>NUCLEOTIDE SEQUENCE</scope>
    <source>
        <strain evidence="1">Stay&amp;Tobe</strain>
        <tissue evidence="1">Testes</tissue>
    </source>
</reference>
<keyword evidence="2" id="KW-1185">Reference proteome</keyword>
<feature type="non-terminal residue" evidence="1">
    <location>
        <position position="50"/>
    </location>
</feature>
<dbReference type="Proteomes" id="UP001233999">
    <property type="component" value="Unassembled WGS sequence"/>
</dbReference>
<feature type="non-terminal residue" evidence="1">
    <location>
        <position position="1"/>
    </location>
</feature>
<protein>
    <submittedName>
        <fullName evidence="1">Uncharacterized protein</fullName>
    </submittedName>
</protein>
<gene>
    <name evidence="1" type="ORF">L9F63_022310</name>
</gene>
<dbReference type="AlphaFoldDB" id="A0AAD8EAN6"/>
<name>A0AAD8EAN6_DIPPU</name>
<organism evidence="1 2">
    <name type="scientific">Diploptera punctata</name>
    <name type="common">Pacific beetle cockroach</name>
    <dbReference type="NCBI Taxonomy" id="6984"/>
    <lineage>
        <taxon>Eukaryota</taxon>
        <taxon>Metazoa</taxon>
        <taxon>Ecdysozoa</taxon>
        <taxon>Arthropoda</taxon>
        <taxon>Hexapoda</taxon>
        <taxon>Insecta</taxon>
        <taxon>Pterygota</taxon>
        <taxon>Neoptera</taxon>
        <taxon>Polyneoptera</taxon>
        <taxon>Dictyoptera</taxon>
        <taxon>Blattodea</taxon>
        <taxon>Blaberoidea</taxon>
        <taxon>Blaberidae</taxon>
        <taxon>Diplopterinae</taxon>
        <taxon>Diploptera</taxon>
    </lineage>
</organism>
<reference evidence="1" key="1">
    <citation type="journal article" date="2023" name="IScience">
        <title>Live-bearing cockroach genome reveals convergent evolutionary mechanisms linked to viviparity in insects and beyond.</title>
        <authorList>
            <person name="Fouks B."/>
            <person name="Harrison M.C."/>
            <person name="Mikhailova A.A."/>
            <person name="Marchal E."/>
            <person name="English S."/>
            <person name="Carruthers M."/>
            <person name="Jennings E.C."/>
            <person name="Chiamaka E.L."/>
            <person name="Frigard R.A."/>
            <person name="Pippel M."/>
            <person name="Attardo G.M."/>
            <person name="Benoit J.B."/>
            <person name="Bornberg-Bauer E."/>
            <person name="Tobe S.S."/>
        </authorList>
    </citation>
    <scope>NUCLEOTIDE SEQUENCE</scope>
    <source>
        <strain evidence="1">Stay&amp;Tobe</strain>
    </source>
</reference>
<evidence type="ECO:0000313" key="2">
    <source>
        <dbReference type="Proteomes" id="UP001233999"/>
    </source>
</evidence>
<accession>A0AAD8EAN6</accession>
<evidence type="ECO:0000313" key="1">
    <source>
        <dbReference type="EMBL" id="KAJ9583348.1"/>
    </source>
</evidence>
<proteinExistence type="predicted"/>